<reference evidence="2" key="1">
    <citation type="submission" date="2021-09" db="EMBL/GenBank/DDBJ databases">
        <title>The genome of Mauremys mutica provides insights into the evolution of semi-aquatic lifestyle.</title>
        <authorList>
            <person name="Gong S."/>
            <person name="Gao Y."/>
        </authorList>
    </citation>
    <scope>NUCLEOTIDE SEQUENCE</scope>
    <source>
        <strain evidence="2">MM-2020</strain>
        <tissue evidence="2">Muscle</tissue>
    </source>
</reference>
<evidence type="ECO:0000256" key="1">
    <source>
        <dbReference type="SAM" id="MobiDB-lite"/>
    </source>
</evidence>
<dbReference type="EMBL" id="JAHDVG010000463">
    <property type="protein sequence ID" value="KAH1186399.1"/>
    <property type="molecule type" value="Genomic_DNA"/>
</dbReference>
<protein>
    <submittedName>
        <fullName evidence="2">Uncharacterized protein</fullName>
    </submittedName>
</protein>
<proteinExistence type="predicted"/>
<name>A0A9D3XRS4_9SAUR</name>
<comment type="caution">
    <text evidence="2">The sequence shown here is derived from an EMBL/GenBank/DDBJ whole genome shotgun (WGS) entry which is preliminary data.</text>
</comment>
<dbReference type="Proteomes" id="UP000827986">
    <property type="component" value="Unassembled WGS sequence"/>
</dbReference>
<evidence type="ECO:0000313" key="3">
    <source>
        <dbReference type="Proteomes" id="UP000827986"/>
    </source>
</evidence>
<sequence length="101" mass="11093">MERRKSRRRDLSLGWSSYAANQDLFETPLKSGQSQQSSTAPLDLVTSPLTVVRGKEEKLAADKIKRPEEKPSSSNAAELMPRLTTSTLLCNPATSITNSSE</sequence>
<evidence type="ECO:0000313" key="2">
    <source>
        <dbReference type="EMBL" id="KAH1186399.1"/>
    </source>
</evidence>
<accession>A0A9D3XRS4</accession>
<organism evidence="2 3">
    <name type="scientific">Mauremys mutica</name>
    <name type="common">yellowpond turtle</name>
    <dbReference type="NCBI Taxonomy" id="74926"/>
    <lineage>
        <taxon>Eukaryota</taxon>
        <taxon>Metazoa</taxon>
        <taxon>Chordata</taxon>
        <taxon>Craniata</taxon>
        <taxon>Vertebrata</taxon>
        <taxon>Euteleostomi</taxon>
        <taxon>Archelosauria</taxon>
        <taxon>Testudinata</taxon>
        <taxon>Testudines</taxon>
        <taxon>Cryptodira</taxon>
        <taxon>Durocryptodira</taxon>
        <taxon>Testudinoidea</taxon>
        <taxon>Geoemydidae</taxon>
        <taxon>Geoemydinae</taxon>
        <taxon>Mauremys</taxon>
    </lineage>
</organism>
<feature type="compositionally biased region" description="Polar residues" evidence="1">
    <location>
        <begin position="83"/>
        <end position="101"/>
    </location>
</feature>
<feature type="region of interest" description="Disordered" evidence="1">
    <location>
        <begin position="63"/>
        <end position="101"/>
    </location>
</feature>
<dbReference type="AlphaFoldDB" id="A0A9D3XRS4"/>
<keyword evidence="3" id="KW-1185">Reference proteome</keyword>
<gene>
    <name evidence="2" type="ORF">KIL84_019148</name>
</gene>